<gene>
    <name evidence="3" type="ordered locus">Bd1261</name>
</gene>
<dbReference type="EMBL" id="BX842649">
    <property type="protein sequence ID" value="CAE79159.1"/>
    <property type="molecule type" value="Genomic_DNA"/>
</dbReference>
<feature type="chain" id="PRO_5004276712" description="Lipoprotein" evidence="2">
    <location>
        <begin position="31"/>
        <end position="166"/>
    </location>
</feature>
<evidence type="ECO:0000313" key="4">
    <source>
        <dbReference type="Proteomes" id="UP000008080"/>
    </source>
</evidence>
<keyword evidence="4" id="KW-1185">Reference proteome</keyword>
<dbReference type="STRING" id="264462.Bd1261"/>
<name>Q6MNJ2_BDEBA</name>
<keyword evidence="2" id="KW-0732">Signal</keyword>
<organism evidence="3 4">
    <name type="scientific">Bdellovibrio bacteriovorus (strain ATCC 15356 / DSM 50701 / NCIMB 9529 / HD100)</name>
    <dbReference type="NCBI Taxonomy" id="264462"/>
    <lineage>
        <taxon>Bacteria</taxon>
        <taxon>Pseudomonadati</taxon>
        <taxon>Bdellovibrionota</taxon>
        <taxon>Bdellovibrionia</taxon>
        <taxon>Bdellovibrionales</taxon>
        <taxon>Pseudobdellovibrionaceae</taxon>
        <taxon>Bdellovibrio</taxon>
    </lineage>
</organism>
<evidence type="ECO:0000313" key="3">
    <source>
        <dbReference type="EMBL" id="CAE79159.1"/>
    </source>
</evidence>
<dbReference type="HOGENOM" id="CLU_1700786_0_0_7"/>
<keyword evidence="1" id="KW-0812">Transmembrane</keyword>
<accession>Q6MNJ2</accession>
<protein>
    <recommendedName>
        <fullName evidence="5">Lipoprotein</fullName>
    </recommendedName>
</protein>
<evidence type="ECO:0008006" key="5">
    <source>
        <dbReference type="Google" id="ProtNLM"/>
    </source>
</evidence>
<evidence type="ECO:0000256" key="2">
    <source>
        <dbReference type="SAM" id="SignalP"/>
    </source>
</evidence>
<feature type="transmembrane region" description="Helical" evidence="1">
    <location>
        <begin position="65"/>
        <end position="84"/>
    </location>
</feature>
<dbReference type="KEGG" id="bba:Bd1261"/>
<dbReference type="Proteomes" id="UP000008080">
    <property type="component" value="Chromosome"/>
</dbReference>
<feature type="signal peptide" evidence="2">
    <location>
        <begin position="1"/>
        <end position="30"/>
    </location>
</feature>
<keyword evidence="1" id="KW-0472">Membrane</keyword>
<dbReference type="PROSITE" id="PS51257">
    <property type="entry name" value="PROKAR_LIPOPROTEIN"/>
    <property type="match status" value="1"/>
</dbReference>
<proteinExistence type="predicted"/>
<keyword evidence="1" id="KW-1133">Transmembrane helix</keyword>
<reference evidence="3 4" key="1">
    <citation type="journal article" date="2004" name="Science">
        <title>A predator unmasked: life cycle of Bdellovibrio bacteriovorus from a genomic perspective.</title>
        <authorList>
            <person name="Rendulic S."/>
            <person name="Jagtap P."/>
            <person name="Rosinus A."/>
            <person name="Eppinger M."/>
            <person name="Baar C."/>
            <person name="Lanz C."/>
            <person name="Keller H."/>
            <person name="Lambert C."/>
            <person name="Evans K.J."/>
            <person name="Goesmann A."/>
            <person name="Meyer F."/>
            <person name="Sockett R.E."/>
            <person name="Schuster S.C."/>
        </authorList>
    </citation>
    <scope>NUCLEOTIDE SEQUENCE [LARGE SCALE GENOMIC DNA]</scope>
    <source>
        <strain evidence="4">ATCC 15356 / DSM 50701 / NCIMB 9529 / HD100</strain>
    </source>
</reference>
<evidence type="ECO:0000256" key="1">
    <source>
        <dbReference type="SAM" id="Phobius"/>
    </source>
</evidence>
<dbReference type="AlphaFoldDB" id="Q6MNJ2"/>
<sequence>MPDPGFKLNIGYMKSMCLLLGFCLLMSACATNQKSRLATTGIGIGVGAAIGAATAPEDERPELHALYWGGILGVVSAVAANYYYNDERDMELMRLETEKMKAQLDFFQNGPATLLKETTGKADKKYFQSGKAKIKLYKIDQWVDEGPNKKYHRDQMIEILPLEKGE</sequence>